<feature type="transmembrane region" description="Helical" evidence="10">
    <location>
        <begin position="652"/>
        <end position="668"/>
    </location>
</feature>
<feature type="transmembrane region" description="Helical" evidence="10">
    <location>
        <begin position="498"/>
        <end position="518"/>
    </location>
</feature>
<keyword evidence="8" id="KW-0406">Ion transport</keyword>
<evidence type="ECO:0000256" key="5">
    <source>
        <dbReference type="ARBA" id="ARBA00022568"/>
    </source>
</evidence>
<dbReference type="AlphaFoldDB" id="A0AAX7V1L0"/>
<keyword evidence="2" id="KW-0813">Transport</keyword>
<dbReference type="Ensembl" id="ENSACLT00000058957.1">
    <property type="protein sequence ID" value="ENSACLP00000070601.1"/>
    <property type="gene ID" value="ENSACLG00000027143.2"/>
</dbReference>
<feature type="transmembrane region" description="Helical" evidence="10">
    <location>
        <begin position="428"/>
        <end position="448"/>
    </location>
</feature>
<evidence type="ECO:0000256" key="9">
    <source>
        <dbReference type="ARBA" id="ARBA00023136"/>
    </source>
</evidence>
<proteinExistence type="predicted"/>
<dbReference type="GO" id="GO:0005774">
    <property type="term" value="C:vacuolar membrane"/>
    <property type="evidence" value="ECO:0007669"/>
    <property type="project" value="UniProtKB-ARBA"/>
</dbReference>
<sequence length="706" mass="78099">MLSLTSFSFCFFGVTDSSSEHDPLLGYSNEQAHDRLCGAQHADSSTSSSQHSLYSATKCTAAYACACECSLPVFISIFSSPVKRYLQPFLGYFLIVGPSHHACEDSWEESQNKKTIRAENEVEANKLVNNYRFGFRKWKSHVTERPFEGRSDVVKELYSELNVIKPHSGHFITCGNLAYVLLFGWWVSLAYFLVGTLMFITRRFATYVWLLLGYPPLVVVHSLACFISWILVFTIPVFKMNARTLGVILLLPPEDVSISAGSQRKVQGYETRALLCCYHAANWYYYKYTIDGINVFAANLLPLVIVALVTGYIDRENKYASSDVKFTIAIGSIIPLSYYIGMGIASISAQSNFAVGAVVNATFGSITELTFYITALLRGHQKANTCLEEVVKAALTGTLLGCILFIPGICMIIGGLRHSEQRFNSRSAGVSCALLFISIGGVFAPTLFSKAYGNLVCDSCTNSTGANSTSNSSGPFVCHNCHYDLSNGTLFHNHVQPLVYTVCALLPVAYIIGLLFTLKTHSHIYNIHVGEVQVSGHHGTVVHWSRWRSLVILILATVLTSACADLATEHIQPILSQPNISQYFIGVTVLAMVPEIPEIVNGIQFALQNNISLSLEVGSCIAVQVCMLQIPILVLFNAFYDVGFVLIFSDQHLWASIFSVILVNYIFMDGKCDYFQGKLKLVSLKDFGAEIVDSWLLYHIQWDAKV</sequence>
<reference evidence="12" key="3">
    <citation type="submission" date="2025-09" db="UniProtKB">
        <authorList>
            <consortium name="Ensembl"/>
        </authorList>
    </citation>
    <scope>IDENTIFICATION</scope>
</reference>
<evidence type="ECO:0000256" key="10">
    <source>
        <dbReference type="SAM" id="Phobius"/>
    </source>
</evidence>
<feature type="domain" description="Sodium/calcium exchanger membrane region" evidence="11">
    <location>
        <begin position="326"/>
        <end position="443"/>
    </location>
</feature>
<evidence type="ECO:0000313" key="13">
    <source>
        <dbReference type="Proteomes" id="UP000265100"/>
    </source>
</evidence>
<dbReference type="GO" id="GO:0006874">
    <property type="term" value="P:intracellular calcium ion homeostasis"/>
    <property type="evidence" value="ECO:0007669"/>
    <property type="project" value="TreeGrafter"/>
</dbReference>
<reference evidence="12" key="2">
    <citation type="submission" date="2025-08" db="UniProtKB">
        <authorList>
            <consortium name="Ensembl"/>
        </authorList>
    </citation>
    <scope>IDENTIFICATION</scope>
</reference>
<dbReference type="PANTHER" id="PTHR31503">
    <property type="entry name" value="VACUOLAR CALCIUM ION TRANSPORTER"/>
    <property type="match status" value="1"/>
</dbReference>
<evidence type="ECO:0000256" key="3">
    <source>
        <dbReference type="ARBA" id="ARBA00022449"/>
    </source>
</evidence>
<dbReference type="Pfam" id="PF01699">
    <property type="entry name" value="Na_Ca_ex"/>
    <property type="match status" value="2"/>
</dbReference>
<dbReference type="InterPro" id="IPR044880">
    <property type="entry name" value="NCX_ion-bd_dom_sf"/>
</dbReference>
<feature type="transmembrane region" description="Helical" evidence="10">
    <location>
        <begin position="326"/>
        <end position="347"/>
    </location>
</feature>
<dbReference type="GO" id="GO:0015369">
    <property type="term" value="F:calcium:proton antiporter activity"/>
    <property type="evidence" value="ECO:0007669"/>
    <property type="project" value="TreeGrafter"/>
</dbReference>
<dbReference type="Gene3D" id="1.20.1420.30">
    <property type="entry name" value="NCX, central ion-binding region"/>
    <property type="match status" value="1"/>
</dbReference>
<evidence type="ECO:0000256" key="6">
    <source>
        <dbReference type="ARBA" id="ARBA00022692"/>
    </source>
</evidence>
<name>A0AAX7V1L0_ASTCA</name>
<feature type="transmembrane region" description="Helical" evidence="10">
    <location>
        <begin position="207"/>
        <end position="232"/>
    </location>
</feature>
<keyword evidence="5" id="KW-0109">Calcium transport</keyword>
<dbReference type="Proteomes" id="UP000265100">
    <property type="component" value="Chromosome 7"/>
</dbReference>
<evidence type="ECO:0000256" key="4">
    <source>
        <dbReference type="ARBA" id="ARBA00022553"/>
    </source>
</evidence>
<evidence type="ECO:0000259" key="11">
    <source>
        <dbReference type="Pfam" id="PF01699"/>
    </source>
</evidence>
<keyword evidence="3" id="KW-0050">Antiport</keyword>
<evidence type="ECO:0000313" key="12">
    <source>
        <dbReference type="Ensembl" id="ENSACLP00000070601.1"/>
    </source>
</evidence>
<dbReference type="GO" id="GO:0012505">
    <property type="term" value="C:endomembrane system"/>
    <property type="evidence" value="ECO:0007669"/>
    <property type="project" value="UniProtKB-SubCell"/>
</dbReference>
<dbReference type="GeneTree" id="ENSGT00390000016897"/>
<keyword evidence="6 10" id="KW-0812">Transmembrane</keyword>
<keyword evidence="13" id="KW-1185">Reference proteome</keyword>
<reference evidence="12" key="1">
    <citation type="submission" date="2018-05" db="EMBL/GenBank/DDBJ databases">
        <authorList>
            <person name="Datahose"/>
        </authorList>
    </citation>
    <scope>NUCLEOTIDE SEQUENCE</scope>
</reference>
<dbReference type="InterPro" id="IPR004837">
    <property type="entry name" value="NaCa_Exmemb"/>
</dbReference>
<dbReference type="FunFam" id="1.20.1420.30:FF:000014">
    <property type="entry name" value="Cation/H+ exchanger protein 2"/>
    <property type="match status" value="1"/>
</dbReference>
<keyword evidence="7 10" id="KW-1133">Transmembrane helix</keyword>
<dbReference type="InterPro" id="IPR004713">
    <property type="entry name" value="CaH_exchang"/>
</dbReference>
<evidence type="ECO:0000256" key="8">
    <source>
        <dbReference type="ARBA" id="ARBA00023065"/>
    </source>
</evidence>
<feature type="domain" description="Sodium/calcium exchanger membrane region" evidence="11">
    <location>
        <begin position="549"/>
        <end position="677"/>
    </location>
</feature>
<keyword evidence="9 10" id="KW-0472">Membrane</keyword>
<keyword evidence="4" id="KW-0597">Phosphoprotein</keyword>
<feature type="transmembrane region" description="Helical" evidence="10">
    <location>
        <begin position="177"/>
        <end position="200"/>
    </location>
</feature>
<accession>A0AAX7V1L0</accession>
<feature type="transmembrane region" description="Helical" evidence="10">
    <location>
        <begin position="621"/>
        <end position="640"/>
    </location>
</feature>
<dbReference type="PANTHER" id="PTHR31503:SF10">
    <property type="entry name" value="VNX1 PROTEIN"/>
    <property type="match status" value="1"/>
</dbReference>
<organism evidence="12 13">
    <name type="scientific">Astatotilapia calliptera</name>
    <name type="common">Eastern happy</name>
    <name type="synonym">Chromis callipterus</name>
    <dbReference type="NCBI Taxonomy" id="8154"/>
    <lineage>
        <taxon>Eukaryota</taxon>
        <taxon>Metazoa</taxon>
        <taxon>Chordata</taxon>
        <taxon>Craniata</taxon>
        <taxon>Vertebrata</taxon>
        <taxon>Euteleostomi</taxon>
        <taxon>Actinopterygii</taxon>
        <taxon>Neopterygii</taxon>
        <taxon>Teleostei</taxon>
        <taxon>Neoteleostei</taxon>
        <taxon>Acanthomorphata</taxon>
        <taxon>Ovalentaria</taxon>
        <taxon>Cichlomorphae</taxon>
        <taxon>Cichliformes</taxon>
        <taxon>Cichlidae</taxon>
        <taxon>African cichlids</taxon>
        <taxon>Pseudocrenilabrinae</taxon>
        <taxon>Haplochromini</taxon>
        <taxon>Astatotilapia</taxon>
    </lineage>
</organism>
<keyword evidence="5" id="KW-0106">Calcium</keyword>
<comment type="subcellular location">
    <subcellularLocation>
        <location evidence="1">Endomembrane system</location>
        <topology evidence="1">Multi-pass membrane protein</topology>
    </subcellularLocation>
</comment>
<feature type="transmembrane region" description="Helical" evidence="10">
    <location>
        <begin position="393"/>
        <end position="416"/>
    </location>
</feature>
<evidence type="ECO:0000256" key="7">
    <source>
        <dbReference type="ARBA" id="ARBA00022989"/>
    </source>
</evidence>
<feature type="transmembrane region" description="Helical" evidence="10">
    <location>
        <begin position="293"/>
        <end position="314"/>
    </location>
</feature>
<evidence type="ECO:0000256" key="2">
    <source>
        <dbReference type="ARBA" id="ARBA00022448"/>
    </source>
</evidence>
<protein>
    <recommendedName>
        <fullName evidence="11">Sodium/calcium exchanger membrane region domain-containing protein</fullName>
    </recommendedName>
</protein>
<evidence type="ECO:0000256" key="1">
    <source>
        <dbReference type="ARBA" id="ARBA00004127"/>
    </source>
</evidence>